<dbReference type="Proteomes" id="UP000075883">
    <property type="component" value="Unassembled WGS sequence"/>
</dbReference>
<proteinExistence type="predicted"/>
<dbReference type="EnsemblMetazoa" id="ACUA002964-RA">
    <property type="protein sequence ID" value="ACUA002964-PA"/>
    <property type="gene ID" value="ACUA002964"/>
</dbReference>
<name>A0A182LVG1_9DIPT</name>
<reference evidence="6" key="2">
    <citation type="submission" date="2020-05" db="UniProtKB">
        <authorList>
            <consortium name="EnsemblMetazoa"/>
        </authorList>
    </citation>
    <scope>IDENTIFICATION</scope>
    <source>
        <strain evidence="6">A-37</strain>
    </source>
</reference>
<evidence type="ECO:0000256" key="1">
    <source>
        <dbReference type="ARBA" id="ARBA00022723"/>
    </source>
</evidence>
<evidence type="ECO:0000259" key="5">
    <source>
        <dbReference type="Pfam" id="PF05253"/>
    </source>
</evidence>
<evidence type="ECO:0000256" key="3">
    <source>
        <dbReference type="ARBA" id="ARBA00022833"/>
    </source>
</evidence>
<dbReference type="EMBL" id="AXCM01013697">
    <property type="status" value="NOT_ANNOTATED_CDS"/>
    <property type="molecule type" value="Genomic_DNA"/>
</dbReference>
<evidence type="ECO:0000313" key="6">
    <source>
        <dbReference type="EnsemblMetazoa" id="ACUA002964-PA"/>
    </source>
</evidence>
<protein>
    <recommendedName>
        <fullName evidence="5">CHHC U11-48K-type domain-containing protein</fullName>
    </recommendedName>
</protein>
<keyword evidence="7" id="KW-1185">Reference proteome</keyword>
<dbReference type="InterPro" id="IPR036236">
    <property type="entry name" value="Znf_C2H2_sf"/>
</dbReference>
<organism evidence="6 7">
    <name type="scientific">Anopheles culicifacies</name>
    <dbReference type="NCBI Taxonomy" id="139723"/>
    <lineage>
        <taxon>Eukaryota</taxon>
        <taxon>Metazoa</taxon>
        <taxon>Ecdysozoa</taxon>
        <taxon>Arthropoda</taxon>
        <taxon>Hexapoda</taxon>
        <taxon>Insecta</taxon>
        <taxon>Pterygota</taxon>
        <taxon>Neoptera</taxon>
        <taxon>Endopterygota</taxon>
        <taxon>Diptera</taxon>
        <taxon>Nematocera</taxon>
        <taxon>Culicoidea</taxon>
        <taxon>Culicidae</taxon>
        <taxon>Anophelinae</taxon>
        <taxon>Anopheles</taxon>
        <taxon>culicifacies species complex</taxon>
    </lineage>
</organism>
<feature type="compositionally biased region" description="Basic and acidic residues" evidence="4">
    <location>
        <begin position="89"/>
        <end position="101"/>
    </location>
</feature>
<evidence type="ECO:0000256" key="4">
    <source>
        <dbReference type="SAM" id="MobiDB-lite"/>
    </source>
</evidence>
<sequence>MGEERCNIFYNCPYDWSHVVPANRLEKHLSLCRPEDPELNLTICYYLGLYHTPREDLRDRFQRGCHDLMLHELDKKWCEEASSTAEQQEAEHGRESNDARVDNPLYYGPYTPNTEQSCPEMGPESPKYRAFTRCINIRFPKKREASNTNPNSEGSSK</sequence>
<dbReference type="InterPro" id="IPR022776">
    <property type="entry name" value="TRM13/UPF0224_CHHC_Znf_dom"/>
</dbReference>
<evidence type="ECO:0000313" key="7">
    <source>
        <dbReference type="Proteomes" id="UP000075883"/>
    </source>
</evidence>
<accession>A0A182LVG1</accession>
<dbReference type="SUPFAM" id="SSF57667">
    <property type="entry name" value="beta-beta-alpha zinc fingers"/>
    <property type="match status" value="1"/>
</dbReference>
<keyword evidence="3" id="KW-0862">Zinc</keyword>
<feature type="domain" description="CHHC U11-48K-type" evidence="5">
    <location>
        <begin position="12"/>
        <end position="32"/>
    </location>
</feature>
<keyword evidence="2" id="KW-0863">Zinc-finger</keyword>
<dbReference type="VEuPathDB" id="VectorBase:ACUA002964"/>
<reference evidence="7" key="1">
    <citation type="submission" date="2013-09" db="EMBL/GenBank/DDBJ databases">
        <title>The Genome Sequence of Anopheles culicifacies species A.</title>
        <authorList>
            <consortium name="The Broad Institute Genomics Platform"/>
            <person name="Neafsey D.E."/>
            <person name="Besansky N."/>
            <person name="Howell P."/>
            <person name="Walton C."/>
            <person name="Young S.K."/>
            <person name="Zeng Q."/>
            <person name="Gargeya S."/>
            <person name="Fitzgerald M."/>
            <person name="Haas B."/>
            <person name="Abouelleil A."/>
            <person name="Allen A.W."/>
            <person name="Alvarado L."/>
            <person name="Arachchi H.M."/>
            <person name="Berlin A.M."/>
            <person name="Chapman S.B."/>
            <person name="Gainer-Dewar J."/>
            <person name="Goldberg J."/>
            <person name="Griggs A."/>
            <person name="Gujja S."/>
            <person name="Hansen M."/>
            <person name="Howarth C."/>
            <person name="Imamovic A."/>
            <person name="Ireland A."/>
            <person name="Larimer J."/>
            <person name="McCowan C."/>
            <person name="Murphy C."/>
            <person name="Pearson M."/>
            <person name="Poon T.W."/>
            <person name="Priest M."/>
            <person name="Roberts A."/>
            <person name="Saif S."/>
            <person name="Shea T."/>
            <person name="Sisk P."/>
            <person name="Sykes S."/>
            <person name="Wortman J."/>
            <person name="Nusbaum C."/>
            <person name="Birren B."/>
        </authorList>
    </citation>
    <scope>NUCLEOTIDE SEQUENCE [LARGE SCALE GENOMIC DNA]</scope>
    <source>
        <strain evidence="7">A-37</strain>
    </source>
</reference>
<dbReference type="Pfam" id="PF05253">
    <property type="entry name" value="zf-U11-48K"/>
    <property type="match status" value="1"/>
</dbReference>
<feature type="region of interest" description="Disordered" evidence="4">
    <location>
        <begin position="81"/>
        <end position="124"/>
    </location>
</feature>
<keyword evidence="1" id="KW-0479">Metal-binding</keyword>
<dbReference type="AlphaFoldDB" id="A0A182LVG1"/>
<evidence type="ECO:0000256" key="2">
    <source>
        <dbReference type="ARBA" id="ARBA00022771"/>
    </source>
</evidence>
<dbReference type="GO" id="GO:0008270">
    <property type="term" value="F:zinc ion binding"/>
    <property type="evidence" value="ECO:0007669"/>
    <property type="project" value="UniProtKB-KW"/>
</dbReference>